<dbReference type="Gene3D" id="3.30.710.10">
    <property type="entry name" value="Potassium Channel Kv1.1, Chain A"/>
    <property type="match status" value="1"/>
</dbReference>
<organism evidence="3 4">
    <name type="scientific">Sinanodonta woodiana</name>
    <name type="common">Chinese pond mussel</name>
    <name type="synonym">Anodonta woodiana</name>
    <dbReference type="NCBI Taxonomy" id="1069815"/>
    <lineage>
        <taxon>Eukaryota</taxon>
        <taxon>Metazoa</taxon>
        <taxon>Spiralia</taxon>
        <taxon>Lophotrochozoa</taxon>
        <taxon>Mollusca</taxon>
        <taxon>Bivalvia</taxon>
        <taxon>Autobranchia</taxon>
        <taxon>Heteroconchia</taxon>
        <taxon>Palaeoheterodonta</taxon>
        <taxon>Unionida</taxon>
        <taxon>Unionoidea</taxon>
        <taxon>Unionidae</taxon>
        <taxon>Unioninae</taxon>
        <taxon>Sinanodonta</taxon>
    </lineage>
</organism>
<dbReference type="PANTHER" id="PTHR45632">
    <property type="entry name" value="LD33804P"/>
    <property type="match status" value="1"/>
</dbReference>
<dbReference type="CDD" id="cd18186">
    <property type="entry name" value="BTB_POZ_ZBTB_KLHL-like"/>
    <property type="match status" value="1"/>
</dbReference>
<feature type="region of interest" description="Disordered" evidence="1">
    <location>
        <begin position="493"/>
        <end position="512"/>
    </location>
</feature>
<evidence type="ECO:0000259" key="2">
    <source>
        <dbReference type="PROSITE" id="PS50097"/>
    </source>
</evidence>
<dbReference type="InterPro" id="IPR000210">
    <property type="entry name" value="BTB/POZ_dom"/>
</dbReference>
<dbReference type="EMBL" id="JBJQND010000017">
    <property type="protein sequence ID" value="KAL3842458.1"/>
    <property type="molecule type" value="Genomic_DNA"/>
</dbReference>
<dbReference type="Pfam" id="PF00651">
    <property type="entry name" value="BTB"/>
    <property type="match status" value="1"/>
</dbReference>
<evidence type="ECO:0000313" key="3">
    <source>
        <dbReference type="EMBL" id="KAL3842458.1"/>
    </source>
</evidence>
<accession>A0ABD3U1Q6</accession>
<dbReference type="InterPro" id="IPR011333">
    <property type="entry name" value="SKP1/BTB/POZ_sf"/>
</dbReference>
<gene>
    <name evidence="3" type="ORF">ACJMK2_020469</name>
</gene>
<dbReference type="Proteomes" id="UP001634394">
    <property type="component" value="Unassembled WGS sequence"/>
</dbReference>
<dbReference type="AlphaFoldDB" id="A0ABD3U1Q6"/>
<comment type="caution">
    <text evidence="3">The sequence shown here is derived from an EMBL/GenBank/DDBJ whole genome shotgun (WGS) entry which is preliminary data.</text>
</comment>
<proteinExistence type="predicted"/>
<evidence type="ECO:0000313" key="4">
    <source>
        <dbReference type="Proteomes" id="UP001634394"/>
    </source>
</evidence>
<protein>
    <recommendedName>
        <fullName evidence="2">BTB domain-containing protein</fullName>
    </recommendedName>
</protein>
<evidence type="ECO:0000256" key="1">
    <source>
        <dbReference type="SAM" id="MobiDB-lite"/>
    </source>
</evidence>
<keyword evidence="4" id="KW-1185">Reference proteome</keyword>
<dbReference type="SMART" id="SM00225">
    <property type="entry name" value="BTB"/>
    <property type="match status" value="1"/>
</dbReference>
<dbReference type="PROSITE" id="PS50097">
    <property type="entry name" value="BTB"/>
    <property type="match status" value="1"/>
</dbReference>
<name>A0ABD3U1Q6_SINWO</name>
<reference evidence="3 4" key="1">
    <citation type="submission" date="2024-11" db="EMBL/GenBank/DDBJ databases">
        <title>Chromosome-level genome assembly of the freshwater bivalve Anodonta woodiana.</title>
        <authorList>
            <person name="Chen X."/>
        </authorList>
    </citation>
    <scope>NUCLEOTIDE SEQUENCE [LARGE SCALE GENOMIC DNA]</scope>
    <source>
        <strain evidence="3">MN2024</strain>
        <tissue evidence="3">Gills</tissue>
    </source>
</reference>
<dbReference type="SUPFAM" id="SSF54695">
    <property type="entry name" value="POZ domain"/>
    <property type="match status" value="1"/>
</dbReference>
<feature type="domain" description="BTB" evidence="2">
    <location>
        <begin position="35"/>
        <end position="105"/>
    </location>
</feature>
<sequence length="1039" mass="120517">MAEEKYGKMVKYPQEERSKSILLSLDGKRKEGDLCDVKLILGEGITVYAHKALLGAVSPYFESMFTSTFREATSSVVDLSYTTNRPDILMSVIDTFYGKSFEIDVTNVCDVMNLAAMFLLDDLQKVCEDVMETVISLKTCVKLFIMAINFELKTLTEKLIPIIEARFHDFFIFVDDMCELSVKHMSIFLSYVDTEKVTDKYLFLDLLLNWFSFDMSNERAQFLADILENLSFKCTCPMYEKLHHRIFNIVAQLKSEEAEDDVDINSEVESRLLSLFESLKPGDFDVYVEKKKKKHLIPPLLETKIRFEHSGGLDNLEKRNDVQTNLSERVQEMDTGPQGNDDKEDTRVMANLNIRTDKSEERTNGNEINVDHIPAMNRASMKDDADRDKRVPKMVYSEIVDRDLALTQMEQETVGGSGMVNSHLCPQFKDTELQRTSINSSSDSDNKVRSIQSSTLKREIFSPQPCTSKHSVETTVSSTVHSEVEVNSVVKNKSDGNEKVGKKRWKKESRNKSKGNMERNIFKADIFWGTEEVTVIVIAPSVKSAEHRNGGGICHGPKVRVEKECKLQISCYIPGQKLWMDMGSIDLKNMPQKAMTSSNAHFFGAWGEMPDLDDEFDEYEMMMMMPNLPRQLQRRMLEMFPRNMPPSMIRRMLEEFRDEGDMPSHEHMRRMRDQLIKSRLHHRPSLHNSRVPNPLNPDQVNKWRFTYFHRKIFFFHQEFCESVFCYDLESKTWSTSSINIRYERHGHNFEVADGIEPIVHGSELYAVVRIVSYINVDSSRMGHDNDEEQHVYTSYKIFRYKGEQHWNFFIKTQTYGTTVPSMDIKSPEDFMMLTKESGFFKTIVHNQDSRSIVIFQFRAESSKQRTVHVLNNADVVYIDRKQTGSRNVPSRISYIRLPTLVFQQPHSPEYKLLCFMDDEFQTKVFYDCRYQKSENGKFIRLSDSEHEESSQVLEALRSYPSCTKLIISDGEYFWLLSGENNDVSQLQQGYVQINREQKKREAIFQDHPPPPFKVFMMAAAAKVDTAYLDSLQTARYLHI</sequence>